<evidence type="ECO:0000313" key="8">
    <source>
        <dbReference type="EMBL" id="ORC89923.1"/>
    </source>
</evidence>
<dbReference type="Proteomes" id="UP000192257">
    <property type="component" value="Unassembled WGS sequence"/>
</dbReference>
<dbReference type="InterPro" id="IPR013057">
    <property type="entry name" value="AA_transpt_TM"/>
</dbReference>
<feature type="transmembrane region" description="Helical" evidence="6">
    <location>
        <begin position="298"/>
        <end position="319"/>
    </location>
</feature>
<comment type="subcellular location">
    <subcellularLocation>
        <location evidence="1">Membrane</location>
        <topology evidence="1">Multi-pass membrane protein</topology>
    </subcellularLocation>
</comment>
<dbReference type="EMBL" id="NBCO01000010">
    <property type="protein sequence ID" value="ORC89923.1"/>
    <property type="molecule type" value="Genomic_DNA"/>
</dbReference>
<sequence length="483" mass="52741">MTSQFSKDEPLGGEIDQFNRTTRSQVSSAVSIDDEEKRNISLADGHSEGDVTELSHQSAGSDGASSKNKAGYIRENTNVYKSAFHIFKANVGTGVFLLPTFYKDSGYVMGAILGIFIGTCVIDASFMLLNAKLTINQHRVDTYSKVCGFVFGRPLQWLLFVALILTQFGFCLMYIQFVAGMMDHLVTPFNGSSYVWMTMTFAIVFPITCFSDNLSLLAIASITATLAVTFALISTLVRSIIEIHSMGGINSATNVAGTNMPIGWFNNLANNMMVLEGIAIVLPVYAGCNQKSKFKPMLGIVLACVVGFYLLYGIVGYLAYGDHLTNSLIDGMPDDGLSIAIRITFIINLICTHPVQFQSAIQLIDQLIGCRARSLKGILVRFIINAAITGLAMGIGPDTVNIVVSFIGALPATVMVLIIPALLNLQVFYAVKNPEEDRVTLAYWKKIFTDGPICSWLRFRCYLYLVLGLLIMVIGTYSIAINL</sequence>
<feature type="transmembrane region" description="Helical" evidence="6">
    <location>
        <begin position="107"/>
        <end position="129"/>
    </location>
</feature>
<evidence type="ECO:0000256" key="4">
    <source>
        <dbReference type="ARBA" id="ARBA00023136"/>
    </source>
</evidence>
<dbReference type="Pfam" id="PF01490">
    <property type="entry name" value="Aa_trans"/>
    <property type="match status" value="1"/>
</dbReference>
<name>A0A1X0NZK6_9TRYP</name>
<reference evidence="8 9" key="1">
    <citation type="submission" date="2017-03" db="EMBL/GenBank/DDBJ databases">
        <title>An alternative strategy for trypanosome survival in the mammalian bloodstream revealed through genome and transcriptome analysis of the ubiquitous bovine parasite Trypanosoma (Megatrypanum) theileri.</title>
        <authorList>
            <person name="Kelly S."/>
            <person name="Ivens A."/>
            <person name="Mott A."/>
            <person name="O'Neill E."/>
            <person name="Emms D."/>
            <person name="Macleod O."/>
            <person name="Voorheis P."/>
            <person name="Matthews J."/>
            <person name="Matthews K."/>
            <person name="Carrington M."/>
        </authorList>
    </citation>
    <scope>NUCLEOTIDE SEQUENCE [LARGE SCALE GENOMIC DNA]</scope>
    <source>
        <strain evidence="8">Edinburgh</strain>
    </source>
</reference>
<comment type="caution">
    <text evidence="8">The sequence shown here is derived from an EMBL/GenBank/DDBJ whole genome shotgun (WGS) entry which is preliminary data.</text>
</comment>
<feature type="transmembrane region" description="Helical" evidence="6">
    <location>
        <begin position="402"/>
        <end position="423"/>
    </location>
</feature>
<feature type="domain" description="Amino acid transporter transmembrane" evidence="7">
    <location>
        <begin position="76"/>
        <end position="440"/>
    </location>
</feature>
<feature type="compositionally biased region" description="Basic and acidic residues" evidence="5">
    <location>
        <begin position="35"/>
        <end position="49"/>
    </location>
</feature>
<evidence type="ECO:0000256" key="5">
    <source>
        <dbReference type="SAM" id="MobiDB-lite"/>
    </source>
</evidence>
<dbReference type="OrthoDB" id="248434at2759"/>
<feature type="compositionally biased region" description="Basic and acidic residues" evidence="5">
    <location>
        <begin position="1"/>
        <end position="10"/>
    </location>
</feature>
<gene>
    <name evidence="8" type="ORF">TM35_000101910</name>
</gene>
<keyword evidence="3 6" id="KW-1133">Transmembrane helix</keyword>
<feature type="transmembrane region" description="Helical" evidence="6">
    <location>
        <begin position="461"/>
        <end position="481"/>
    </location>
</feature>
<keyword evidence="4 6" id="KW-0472">Membrane</keyword>
<feature type="transmembrane region" description="Helical" evidence="6">
    <location>
        <begin position="217"/>
        <end position="241"/>
    </location>
</feature>
<dbReference type="VEuPathDB" id="TriTrypDB:TM35_000101910"/>
<feature type="transmembrane region" description="Helical" evidence="6">
    <location>
        <begin position="191"/>
        <end position="210"/>
    </location>
</feature>
<dbReference type="PANTHER" id="PTHR22950">
    <property type="entry name" value="AMINO ACID TRANSPORTER"/>
    <property type="match status" value="1"/>
</dbReference>
<dbReference type="GO" id="GO:0015179">
    <property type="term" value="F:L-amino acid transmembrane transporter activity"/>
    <property type="evidence" value="ECO:0007669"/>
    <property type="project" value="TreeGrafter"/>
</dbReference>
<evidence type="ECO:0000256" key="1">
    <source>
        <dbReference type="ARBA" id="ARBA00004141"/>
    </source>
</evidence>
<feature type="transmembrane region" description="Helical" evidence="6">
    <location>
        <begin position="268"/>
        <end position="286"/>
    </location>
</feature>
<feature type="region of interest" description="Disordered" evidence="5">
    <location>
        <begin position="1"/>
        <end position="67"/>
    </location>
</feature>
<dbReference type="AlphaFoldDB" id="A0A1X0NZK6"/>
<dbReference type="GO" id="GO:0005774">
    <property type="term" value="C:vacuolar membrane"/>
    <property type="evidence" value="ECO:0007669"/>
    <property type="project" value="TreeGrafter"/>
</dbReference>
<feature type="transmembrane region" description="Helical" evidence="6">
    <location>
        <begin position="157"/>
        <end position="179"/>
    </location>
</feature>
<keyword evidence="9" id="KW-1185">Reference proteome</keyword>
<organism evidence="8 9">
    <name type="scientific">Trypanosoma theileri</name>
    <dbReference type="NCBI Taxonomy" id="67003"/>
    <lineage>
        <taxon>Eukaryota</taxon>
        <taxon>Discoba</taxon>
        <taxon>Euglenozoa</taxon>
        <taxon>Kinetoplastea</taxon>
        <taxon>Metakinetoplastina</taxon>
        <taxon>Trypanosomatida</taxon>
        <taxon>Trypanosomatidae</taxon>
        <taxon>Trypanosoma</taxon>
    </lineage>
</organism>
<feature type="compositionally biased region" description="Polar residues" evidence="5">
    <location>
        <begin position="54"/>
        <end position="67"/>
    </location>
</feature>
<protein>
    <submittedName>
        <fullName evidence="8">Amino acid transporter</fullName>
    </submittedName>
</protein>
<accession>A0A1X0NZK6</accession>
<evidence type="ECO:0000313" key="9">
    <source>
        <dbReference type="Proteomes" id="UP000192257"/>
    </source>
</evidence>
<dbReference type="GeneID" id="39984462"/>
<feature type="transmembrane region" description="Helical" evidence="6">
    <location>
        <begin position="378"/>
        <end position="396"/>
    </location>
</feature>
<feature type="transmembrane region" description="Helical" evidence="6">
    <location>
        <begin position="339"/>
        <end position="357"/>
    </location>
</feature>
<evidence type="ECO:0000256" key="6">
    <source>
        <dbReference type="SAM" id="Phobius"/>
    </source>
</evidence>
<feature type="compositionally biased region" description="Polar residues" evidence="5">
    <location>
        <begin position="18"/>
        <end position="30"/>
    </location>
</feature>
<keyword evidence="2 6" id="KW-0812">Transmembrane</keyword>
<proteinExistence type="predicted"/>
<dbReference type="PANTHER" id="PTHR22950:SF349">
    <property type="entry name" value="AMINO ACID TRANSPORTER TRANSMEMBRANE DOMAIN-CONTAINING PROTEIN"/>
    <property type="match status" value="1"/>
</dbReference>
<evidence type="ECO:0000256" key="3">
    <source>
        <dbReference type="ARBA" id="ARBA00022989"/>
    </source>
</evidence>
<evidence type="ECO:0000259" key="7">
    <source>
        <dbReference type="Pfam" id="PF01490"/>
    </source>
</evidence>
<evidence type="ECO:0000256" key="2">
    <source>
        <dbReference type="ARBA" id="ARBA00022692"/>
    </source>
</evidence>
<dbReference type="RefSeq" id="XP_028883989.1">
    <property type="nucleotide sequence ID" value="XM_029024682.1"/>
</dbReference>